<accession>A0A934J9E1</accession>
<dbReference type="SUPFAM" id="SSF53807">
    <property type="entry name" value="Helical backbone' metal receptor"/>
    <property type="match status" value="1"/>
</dbReference>
<dbReference type="InterPro" id="IPR050492">
    <property type="entry name" value="Bact_metal-bind_prot9"/>
</dbReference>
<protein>
    <submittedName>
        <fullName evidence="5">Zinc ABC transporter substrate-binding protein</fullName>
    </submittedName>
</protein>
<dbReference type="RefSeq" id="WP_199021856.1">
    <property type="nucleotide sequence ID" value="NZ_JAELUP010000117.1"/>
</dbReference>
<dbReference type="InterPro" id="IPR006129">
    <property type="entry name" value="AdhesinB"/>
</dbReference>
<dbReference type="GO" id="GO:0030001">
    <property type="term" value="P:metal ion transport"/>
    <property type="evidence" value="ECO:0007669"/>
    <property type="project" value="InterPro"/>
</dbReference>
<sequence length="336" mass="37066">MTRSFGKFKRILEKRHFTIIITVFFLLLLSACENTASRAAEDGKAANGRISVVTSFYPIYYLAGEIGGEHANVINLIPAGVEPHDWSPKSRELNEASKASLFLYNGAGLEGWVDGFLKGLGKDKSVKAVQVSTGISLIEADGSEHEHVDDQAEAGEHLDHDAPTVDPHTWVSPKSALVMADNIKNALIEAAPSYTTDYEANYERLKKKLVELDNKFQTELGKTSLKDIVVSHQAFGYLVRDYSLNQVAIMGLSPDAEPRAQDLLRISKFVKDNGVRYIFFEELVTSTLADTLAREANVETLVLNPIEGLTPKQEQAGENFITLMEANLQNLVKALQ</sequence>
<evidence type="ECO:0000256" key="1">
    <source>
        <dbReference type="ARBA" id="ARBA00011028"/>
    </source>
</evidence>
<name>A0A934J9E1_9BACL</name>
<evidence type="ECO:0000313" key="6">
    <source>
        <dbReference type="Proteomes" id="UP000640274"/>
    </source>
</evidence>
<dbReference type="AlphaFoldDB" id="A0A934J9E1"/>
<comment type="similarity">
    <text evidence="1 4">Belongs to the bacterial solute-binding protein 9 family.</text>
</comment>
<proteinExistence type="inferred from homology"/>
<dbReference type="InterPro" id="IPR006127">
    <property type="entry name" value="ZnuA-like"/>
</dbReference>
<evidence type="ECO:0000256" key="3">
    <source>
        <dbReference type="ARBA" id="ARBA00022729"/>
    </source>
</evidence>
<dbReference type="GO" id="GO:0046872">
    <property type="term" value="F:metal ion binding"/>
    <property type="evidence" value="ECO:0007669"/>
    <property type="project" value="InterPro"/>
</dbReference>
<reference evidence="5" key="1">
    <citation type="submission" date="2020-12" db="EMBL/GenBank/DDBJ databases">
        <authorList>
            <person name="Huq M.A."/>
        </authorList>
    </citation>
    <scope>NUCLEOTIDE SEQUENCE</scope>
    <source>
        <strain evidence="5">MAHUQ-46</strain>
    </source>
</reference>
<dbReference type="GO" id="GO:0007155">
    <property type="term" value="P:cell adhesion"/>
    <property type="evidence" value="ECO:0007669"/>
    <property type="project" value="InterPro"/>
</dbReference>
<comment type="caution">
    <text evidence="5">The sequence shown here is derived from an EMBL/GenBank/DDBJ whole genome shotgun (WGS) entry which is preliminary data.</text>
</comment>
<evidence type="ECO:0000256" key="2">
    <source>
        <dbReference type="ARBA" id="ARBA00022448"/>
    </source>
</evidence>
<dbReference type="Gene3D" id="3.40.50.1980">
    <property type="entry name" value="Nitrogenase molybdenum iron protein domain"/>
    <property type="match status" value="2"/>
</dbReference>
<keyword evidence="6" id="KW-1185">Reference proteome</keyword>
<dbReference type="PRINTS" id="PR00690">
    <property type="entry name" value="ADHESNFAMILY"/>
</dbReference>
<dbReference type="PRINTS" id="PR00691">
    <property type="entry name" value="ADHESINB"/>
</dbReference>
<evidence type="ECO:0000256" key="4">
    <source>
        <dbReference type="RuleBase" id="RU003512"/>
    </source>
</evidence>
<dbReference type="Pfam" id="PF01297">
    <property type="entry name" value="ZnuA"/>
    <property type="match status" value="1"/>
</dbReference>
<dbReference type="PROSITE" id="PS51257">
    <property type="entry name" value="PROKAR_LIPOPROTEIN"/>
    <property type="match status" value="1"/>
</dbReference>
<dbReference type="PANTHER" id="PTHR42953:SF3">
    <property type="entry name" value="HIGH-AFFINITY ZINC UPTAKE SYSTEM PROTEIN ZNUA"/>
    <property type="match status" value="1"/>
</dbReference>
<organism evidence="5 6">
    <name type="scientific">Paenibacillus roseus</name>
    <dbReference type="NCBI Taxonomy" id="2798579"/>
    <lineage>
        <taxon>Bacteria</taxon>
        <taxon>Bacillati</taxon>
        <taxon>Bacillota</taxon>
        <taxon>Bacilli</taxon>
        <taxon>Bacillales</taxon>
        <taxon>Paenibacillaceae</taxon>
        <taxon>Paenibacillus</taxon>
    </lineage>
</organism>
<dbReference type="PANTHER" id="PTHR42953">
    <property type="entry name" value="HIGH-AFFINITY ZINC UPTAKE SYSTEM PROTEIN ZNUA-RELATED"/>
    <property type="match status" value="1"/>
</dbReference>
<keyword evidence="3" id="KW-0732">Signal</keyword>
<dbReference type="EMBL" id="JAELUP010000117">
    <property type="protein sequence ID" value="MBJ6364264.1"/>
    <property type="molecule type" value="Genomic_DNA"/>
</dbReference>
<dbReference type="Proteomes" id="UP000640274">
    <property type="component" value="Unassembled WGS sequence"/>
</dbReference>
<gene>
    <name evidence="5" type="ORF">JFN88_23890</name>
</gene>
<evidence type="ECO:0000313" key="5">
    <source>
        <dbReference type="EMBL" id="MBJ6364264.1"/>
    </source>
</evidence>
<keyword evidence="2 4" id="KW-0813">Transport</keyword>
<dbReference type="InterPro" id="IPR006128">
    <property type="entry name" value="Lipoprotein_PsaA-like"/>
</dbReference>